<sequence length="82" mass="8896">MAGPFRLAPQEVQAHIPTWAFGRQTKVIVDCKADGNFEMTAGGSATEVNALRVGRNEFERSFGGVELAVKNLTLEDITVTTE</sequence>
<comment type="caution">
    <text evidence="1">The sequence shown here is derived from an EMBL/GenBank/DDBJ whole genome shotgun (WGS) entry which is preliminary data.</text>
</comment>
<dbReference type="Proteomes" id="UP000308697">
    <property type="component" value="Unassembled WGS sequence"/>
</dbReference>
<organism evidence="1 2">
    <name type="scientific">Streptomyces piniterrae</name>
    <dbReference type="NCBI Taxonomy" id="2571125"/>
    <lineage>
        <taxon>Bacteria</taxon>
        <taxon>Bacillati</taxon>
        <taxon>Actinomycetota</taxon>
        <taxon>Actinomycetes</taxon>
        <taxon>Kitasatosporales</taxon>
        <taxon>Streptomycetaceae</taxon>
        <taxon>Streptomyces</taxon>
    </lineage>
</organism>
<evidence type="ECO:0000313" key="2">
    <source>
        <dbReference type="Proteomes" id="UP000308697"/>
    </source>
</evidence>
<dbReference type="AlphaFoldDB" id="A0A4U0NJ60"/>
<name>A0A4U0NJ60_9ACTN</name>
<gene>
    <name evidence="1" type="ORF">FCH28_14065</name>
</gene>
<evidence type="ECO:0000313" key="1">
    <source>
        <dbReference type="EMBL" id="TJZ54287.1"/>
    </source>
</evidence>
<protein>
    <submittedName>
        <fullName evidence="1">Uncharacterized protein</fullName>
    </submittedName>
</protein>
<reference evidence="1 2" key="1">
    <citation type="submission" date="2019-04" db="EMBL/GenBank/DDBJ databases">
        <title>Streptomyces piniterrae sp. nov., a heliquinomycin-producing actinomycete isolated from rhizosphere soil of Pinus yunnanensis.</title>
        <authorList>
            <person name="Zhuang X."/>
            <person name="Zhao J."/>
        </authorList>
    </citation>
    <scope>NUCLEOTIDE SEQUENCE [LARGE SCALE GENOMIC DNA]</scope>
    <source>
        <strain evidence="2">jys28</strain>
    </source>
</reference>
<dbReference type="OrthoDB" id="4226661at2"/>
<dbReference type="RefSeq" id="WP_030609187.1">
    <property type="nucleotide sequence ID" value="NZ_SUMB01000004.1"/>
</dbReference>
<accession>A0A4U0NJ60</accession>
<dbReference type="EMBL" id="SUMB01000004">
    <property type="protein sequence ID" value="TJZ54287.1"/>
    <property type="molecule type" value="Genomic_DNA"/>
</dbReference>
<proteinExistence type="predicted"/>
<keyword evidence="2" id="KW-1185">Reference proteome</keyword>